<protein>
    <submittedName>
        <fullName evidence="3">Uncharacterized protein</fullName>
    </submittedName>
</protein>
<keyword evidence="2" id="KW-0812">Transmembrane</keyword>
<evidence type="ECO:0000256" key="2">
    <source>
        <dbReference type="SAM" id="Phobius"/>
    </source>
</evidence>
<evidence type="ECO:0000313" key="3">
    <source>
        <dbReference type="EMBL" id="GAI11078.1"/>
    </source>
</evidence>
<evidence type="ECO:0000256" key="1">
    <source>
        <dbReference type="SAM" id="MobiDB-lite"/>
    </source>
</evidence>
<sequence>MHKYLSNNKNNKRKYFLILILIITACIIYSFPIWAEQSETSPSLEEISEIIDSYPDISSFQAKQLLKETEEAVQLGISLEDTKEIIQKSLEKKIKAYTIIGIFSLLNELAEDGLPTSPIINKAKEGLAKGVSSNKINLSIKEKSKNLQFAKYLVEQSLLEGADIENKGKAIEILASSLPYDYQEDMVTDIVKKGILKQKDVKEIAGALTALSNLINLDISTTSAKVITEDLLKEDYSPRDMMTLVNIIAYAQKKGLSVSEINSEIIHRIRKGEDALSIEKGVVDYLKDKEVAAKEDKPSSADVTSEEDAVSPTQITPVPPSEDVPTPEEPSSEEEATTPTQTGGPDAP</sequence>
<keyword evidence="2" id="KW-0472">Membrane</keyword>
<proteinExistence type="predicted"/>
<gene>
    <name evidence="3" type="ORF">S06H3_12924</name>
</gene>
<feature type="transmembrane region" description="Helical" evidence="2">
    <location>
        <begin position="15"/>
        <end position="35"/>
    </location>
</feature>
<keyword evidence="2" id="KW-1133">Transmembrane helix</keyword>
<feature type="region of interest" description="Disordered" evidence="1">
    <location>
        <begin position="291"/>
        <end position="348"/>
    </location>
</feature>
<dbReference type="PROSITE" id="PS51257">
    <property type="entry name" value="PROKAR_LIPOPROTEIN"/>
    <property type="match status" value="1"/>
</dbReference>
<organism evidence="3">
    <name type="scientific">marine sediment metagenome</name>
    <dbReference type="NCBI Taxonomy" id="412755"/>
    <lineage>
        <taxon>unclassified sequences</taxon>
        <taxon>metagenomes</taxon>
        <taxon>ecological metagenomes</taxon>
    </lineage>
</organism>
<reference evidence="3" key="1">
    <citation type="journal article" date="2014" name="Front. Microbiol.">
        <title>High frequency of phylogenetically diverse reductive dehalogenase-homologous genes in deep subseafloor sedimentary metagenomes.</title>
        <authorList>
            <person name="Kawai M."/>
            <person name="Futagami T."/>
            <person name="Toyoda A."/>
            <person name="Takaki Y."/>
            <person name="Nishi S."/>
            <person name="Hori S."/>
            <person name="Arai W."/>
            <person name="Tsubouchi T."/>
            <person name="Morono Y."/>
            <person name="Uchiyama I."/>
            <person name="Ito T."/>
            <person name="Fujiyama A."/>
            <person name="Inagaki F."/>
            <person name="Takami H."/>
        </authorList>
    </citation>
    <scope>NUCLEOTIDE SEQUENCE</scope>
    <source>
        <strain evidence="3">Expedition CK06-06</strain>
    </source>
</reference>
<dbReference type="EMBL" id="BARV01006311">
    <property type="protein sequence ID" value="GAI11078.1"/>
    <property type="molecule type" value="Genomic_DNA"/>
</dbReference>
<accession>X1KWK1</accession>
<name>X1KWK1_9ZZZZ</name>
<dbReference type="AlphaFoldDB" id="X1KWK1"/>
<comment type="caution">
    <text evidence="3">The sequence shown here is derived from an EMBL/GenBank/DDBJ whole genome shotgun (WGS) entry which is preliminary data.</text>
</comment>